<dbReference type="AlphaFoldDB" id="A0A9W6WQL3"/>
<protein>
    <submittedName>
        <fullName evidence="2">Unnamed protein product</fullName>
    </submittedName>
</protein>
<evidence type="ECO:0000256" key="1">
    <source>
        <dbReference type="SAM" id="MobiDB-lite"/>
    </source>
</evidence>
<gene>
    <name evidence="2" type="ORF">Plil01_000343700</name>
</gene>
<accession>A0A9W6WQL3</accession>
<evidence type="ECO:0000313" key="2">
    <source>
        <dbReference type="EMBL" id="GMF12893.1"/>
    </source>
</evidence>
<dbReference type="Proteomes" id="UP001165083">
    <property type="component" value="Unassembled WGS sequence"/>
</dbReference>
<evidence type="ECO:0000313" key="3">
    <source>
        <dbReference type="Proteomes" id="UP001165083"/>
    </source>
</evidence>
<feature type="region of interest" description="Disordered" evidence="1">
    <location>
        <begin position="18"/>
        <end position="49"/>
    </location>
</feature>
<comment type="caution">
    <text evidence="2">The sequence shown here is derived from an EMBL/GenBank/DDBJ whole genome shotgun (WGS) entry which is preliminary data.</text>
</comment>
<reference evidence="2" key="1">
    <citation type="submission" date="2023-04" db="EMBL/GenBank/DDBJ databases">
        <title>Phytophthora lilii NBRC 32176.</title>
        <authorList>
            <person name="Ichikawa N."/>
            <person name="Sato H."/>
            <person name="Tonouchi N."/>
        </authorList>
    </citation>
    <scope>NUCLEOTIDE SEQUENCE</scope>
    <source>
        <strain evidence="2">NBRC 32176</strain>
    </source>
</reference>
<name>A0A9W6WQL3_9STRA</name>
<feature type="compositionally biased region" description="Polar residues" evidence="1">
    <location>
        <begin position="19"/>
        <end position="45"/>
    </location>
</feature>
<keyword evidence="3" id="KW-1185">Reference proteome</keyword>
<organism evidence="2 3">
    <name type="scientific">Phytophthora lilii</name>
    <dbReference type="NCBI Taxonomy" id="2077276"/>
    <lineage>
        <taxon>Eukaryota</taxon>
        <taxon>Sar</taxon>
        <taxon>Stramenopiles</taxon>
        <taxon>Oomycota</taxon>
        <taxon>Peronosporomycetes</taxon>
        <taxon>Peronosporales</taxon>
        <taxon>Peronosporaceae</taxon>
        <taxon>Phytophthora</taxon>
    </lineage>
</organism>
<proteinExistence type="predicted"/>
<dbReference type="EMBL" id="BSXW01000134">
    <property type="protein sequence ID" value="GMF12893.1"/>
    <property type="molecule type" value="Genomic_DNA"/>
</dbReference>
<sequence>MLDKSIIFGFQKLKPDLQHNASEGPTGAEPSSSSIGPLASNSVKTTSKDMKVSESHKIFKKSILDIKRQIDSMAASIKRLEDYAQAGGDINCKCQLAVRAPIVPSIRTRQGKQSTRCWKDTSAFDKKKNLSSNQLKPRLKTRNLESVFTGESNEDDSSVWGLQNDRLAQPAQVLPRTSKTESRDPVVISKALIDLHQQLAVTPNDESSIQNLKDACDTKLQFIQHPTAGTYSIAFEKQRSNFRNPGGICVDTYCTGTTESHPKADEKSVKPPGPSVEDIYCLSNRASIDANQNA</sequence>